<keyword evidence="2" id="KW-1185">Reference proteome</keyword>
<gene>
    <name evidence="1" type="ORF">Cantr_07532</name>
</gene>
<comment type="caution">
    <text evidence="1">The sequence shown here is derived from an EMBL/GenBank/DDBJ whole genome shotgun (WGS) entry which is preliminary data.</text>
</comment>
<name>A0A367Y128_9ASCO</name>
<accession>A0A367Y128</accession>
<dbReference type="AlphaFoldDB" id="A0A367Y128"/>
<evidence type="ECO:0000313" key="1">
    <source>
        <dbReference type="EMBL" id="RCK59240.1"/>
    </source>
</evidence>
<protein>
    <submittedName>
        <fullName evidence="1">Uncharacterized protein</fullName>
    </submittedName>
</protein>
<dbReference type="Proteomes" id="UP000253472">
    <property type="component" value="Unassembled WGS sequence"/>
</dbReference>
<proteinExistence type="predicted"/>
<dbReference type="EMBL" id="QLNQ01000027">
    <property type="protein sequence ID" value="RCK59240.1"/>
    <property type="molecule type" value="Genomic_DNA"/>
</dbReference>
<evidence type="ECO:0000313" key="2">
    <source>
        <dbReference type="Proteomes" id="UP000253472"/>
    </source>
</evidence>
<sequence>MEPRLRRAIIKFDSPYLLLLSSLRWCIKGIQFYLILYATSKCSKFHEEILQYQASSRWSYS</sequence>
<reference evidence="1 2" key="1">
    <citation type="submission" date="2018-06" db="EMBL/GenBank/DDBJ databases">
        <title>Whole genome sequencing of Candida tropicalis (genome annotated by CSBL at Korea University).</title>
        <authorList>
            <person name="Ahn J."/>
        </authorList>
    </citation>
    <scope>NUCLEOTIDE SEQUENCE [LARGE SCALE GENOMIC DNA]</scope>
    <source>
        <strain evidence="1 2">ATCC 20962</strain>
    </source>
</reference>
<organism evidence="1 2">
    <name type="scientific">Candida viswanathii</name>
    <dbReference type="NCBI Taxonomy" id="5486"/>
    <lineage>
        <taxon>Eukaryota</taxon>
        <taxon>Fungi</taxon>
        <taxon>Dikarya</taxon>
        <taxon>Ascomycota</taxon>
        <taxon>Saccharomycotina</taxon>
        <taxon>Pichiomycetes</taxon>
        <taxon>Debaryomycetaceae</taxon>
        <taxon>Candida/Lodderomyces clade</taxon>
        <taxon>Candida</taxon>
    </lineage>
</organism>